<proteinExistence type="predicted"/>
<dbReference type="EMBL" id="UINC01018585">
    <property type="protein sequence ID" value="SVA78197.1"/>
    <property type="molecule type" value="Genomic_DNA"/>
</dbReference>
<evidence type="ECO:0000256" key="1">
    <source>
        <dbReference type="ARBA" id="ARBA00022553"/>
    </source>
</evidence>
<dbReference type="InterPro" id="IPR011006">
    <property type="entry name" value="CheY-like_superfamily"/>
</dbReference>
<dbReference type="Pfam" id="PF00072">
    <property type="entry name" value="Response_reg"/>
    <property type="match status" value="1"/>
</dbReference>
<dbReference type="PANTHER" id="PTHR44591">
    <property type="entry name" value="STRESS RESPONSE REGULATOR PROTEIN 1"/>
    <property type="match status" value="1"/>
</dbReference>
<organism evidence="3">
    <name type="scientific">marine metagenome</name>
    <dbReference type="NCBI Taxonomy" id="408172"/>
    <lineage>
        <taxon>unclassified sequences</taxon>
        <taxon>metagenomes</taxon>
        <taxon>ecological metagenomes</taxon>
    </lineage>
</organism>
<protein>
    <recommendedName>
        <fullName evidence="2">Response regulatory domain-containing protein</fullName>
    </recommendedName>
</protein>
<keyword evidence="1" id="KW-0597">Phosphoprotein</keyword>
<dbReference type="PROSITE" id="PS50110">
    <property type="entry name" value="RESPONSE_REGULATORY"/>
    <property type="match status" value="1"/>
</dbReference>
<dbReference type="SUPFAM" id="SSF52172">
    <property type="entry name" value="CheY-like"/>
    <property type="match status" value="1"/>
</dbReference>
<dbReference type="GO" id="GO:0000160">
    <property type="term" value="P:phosphorelay signal transduction system"/>
    <property type="evidence" value="ECO:0007669"/>
    <property type="project" value="InterPro"/>
</dbReference>
<dbReference type="SMART" id="SM00448">
    <property type="entry name" value="REC"/>
    <property type="match status" value="1"/>
</dbReference>
<feature type="domain" description="Response regulatory" evidence="2">
    <location>
        <begin position="8"/>
        <end position="124"/>
    </location>
</feature>
<dbReference type="PANTHER" id="PTHR44591:SF3">
    <property type="entry name" value="RESPONSE REGULATORY DOMAIN-CONTAINING PROTEIN"/>
    <property type="match status" value="1"/>
</dbReference>
<dbReference type="Gene3D" id="3.40.50.2300">
    <property type="match status" value="1"/>
</dbReference>
<accession>A0A381YNV3</accession>
<reference evidence="3" key="1">
    <citation type="submission" date="2018-05" db="EMBL/GenBank/DDBJ databases">
        <authorList>
            <person name="Lanie J.A."/>
            <person name="Ng W.-L."/>
            <person name="Kazmierczak K.M."/>
            <person name="Andrzejewski T.M."/>
            <person name="Davidsen T.M."/>
            <person name="Wayne K.J."/>
            <person name="Tettelin H."/>
            <person name="Glass J.I."/>
            <person name="Rusch D."/>
            <person name="Podicherti R."/>
            <person name="Tsui H.-C.T."/>
            <person name="Winkler M.E."/>
        </authorList>
    </citation>
    <scope>NUCLEOTIDE SEQUENCE</scope>
</reference>
<sequence length="132" mass="14905">MDKYKNMTCLIADDFSTARRIIKNALQELGFSCLEAENGEQALEIIEQTTINLLIADVHMPDKSGMELLEDIRADDILKDIPVILTMIEPLDKIITEGEELGMNDYLVKPFDVFMLSKVLDKVIETELGESL</sequence>
<name>A0A381YNV3_9ZZZZ</name>
<evidence type="ECO:0000313" key="3">
    <source>
        <dbReference type="EMBL" id="SVA78197.1"/>
    </source>
</evidence>
<dbReference type="AlphaFoldDB" id="A0A381YNV3"/>
<dbReference type="InterPro" id="IPR050595">
    <property type="entry name" value="Bact_response_regulator"/>
</dbReference>
<evidence type="ECO:0000259" key="2">
    <source>
        <dbReference type="PROSITE" id="PS50110"/>
    </source>
</evidence>
<gene>
    <name evidence="3" type="ORF">METZ01_LOCUS131051</name>
</gene>
<dbReference type="InterPro" id="IPR001789">
    <property type="entry name" value="Sig_transdc_resp-reg_receiver"/>
</dbReference>